<evidence type="ECO:0000256" key="1">
    <source>
        <dbReference type="ARBA" id="ARBA00022741"/>
    </source>
</evidence>
<dbReference type="GO" id="GO:0140662">
    <property type="term" value="F:ATP-dependent protein folding chaperone"/>
    <property type="evidence" value="ECO:0007669"/>
    <property type="project" value="InterPro"/>
</dbReference>
<dbReference type="GO" id="GO:0005524">
    <property type="term" value="F:ATP binding"/>
    <property type="evidence" value="ECO:0007669"/>
    <property type="project" value="UniProtKB-KW"/>
</dbReference>
<sequence>VLQHQYADMVTLDSVQWCLTVPAMWTDKAKSQMRQAAFRAGMIQDEDSKRLLLVLEPEAAAVFTRKKVTEYHFEEDTVFMVADCGGGTVDLTTHKLVNEGGRETLVEVTKGQGQSIGATFVDKDFVKYCRKRLGNAVWDTASQKCPAAVSTLMGHWEAAKRSIGEEDADAIYLSIPPKILRMIPADVIERLSEEQDDIDDEIVIDTEEGKAILEPTVDKICDLIQSQIDAGVQAGGKALDPSAAIDVIVLVGGFTGSPYLVDRVKERFGGVCSRILNPPEPGAAVVTGAVHYGFNPNEISKRRSRYTYGIETEEKFDPENELHVQYEDRKELHKGRYILRKWFRPFVEVNELVELDHKQDLSPLYPTSVDQTEAVLKLYQVDREGVHFTDTVGVKPLGEGIRLPIPKSVGACTRAIRPSVHFGASEI</sequence>
<dbReference type="InterPro" id="IPR013126">
    <property type="entry name" value="Hsp_70_fam"/>
</dbReference>
<reference evidence="3 4" key="1">
    <citation type="journal article" date="2018" name="PLoS ONE">
        <title>The draft genome of Kipferlia bialata reveals reductive genome evolution in fornicate parasites.</title>
        <authorList>
            <person name="Tanifuji G."/>
            <person name="Takabayashi S."/>
            <person name="Kume K."/>
            <person name="Takagi M."/>
            <person name="Nakayama T."/>
            <person name="Kamikawa R."/>
            <person name="Inagaki Y."/>
            <person name="Hashimoto T."/>
        </authorList>
    </citation>
    <scope>NUCLEOTIDE SEQUENCE [LARGE SCALE GENOMIC DNA]</scope>
    <source>
        <strain evidence="3">NY0173</strain>
    </source>
</reference>
<gene>
    <name evidence="3" type="ORF">KIPB_011141</name>
</gene>
<dbReference type="AlphaFoldDB" id="A0A9K3D631"/>
<evidence type="ECO:0000313" key="3">
    <source>
        <dbReference type="EMBL" id="GIQ88807.1"/>
    </source>
</evidence>
<name>A0A9K3D631_9EUKA</name>
<protein>
    <submittedName>
        <fullName evidence="3">Heat shock protein 70 family protein</fullName>
    </submittedName>
</protein>
<dbReference type="Proteomes" id="UP000265618">
    <property type="component" value="Unassembled WGS sequence"/>
</dbReference>
<dbReference type="PANTHER" id="PTHR14187">
    <property type="entry name" value="ALPHA KINASE/ELONGATION FACTOR 2 KINASE"/>
    <property type="match status" value="1"/>
</dbReference>
<proteinExistence type="predicted"/>
<keyword evidence="4" id="KW-1185">Reference proteome</keyword>
<dbReference type="OrthoDB" id="2963168at2759"/>
<feature type="non-terminal residue" evidence="3">
    <location>
        <position position="1"/>
    </location>
</feature>
<organism evidence="3 4">
    <name type="scientific">Kipferlia bialata</name>
    <dbReference type="NCBI Taxonomy" id="797122"/>
    <lineage>
        <taxon>Eukaryota</taxon>
        <taxon>Metamonada</taxon>
        <taxon>Carpediemonas-like organisms</taxon>
        <taxon>Kipferlia</taxon>
    </lineage>
</organism>
<dbReference type="Pfam" id="PF00012">
    <property type="entry name" value="HSP70"/>
    <property type="match status" value="1"/>
</dbReference>
<keyword evidence="1" id="KW-0547">Nucleotide-binding</keyword>
<dbReference type="Gene3D" id="3.30.420.40">
    <property type="match status" value="2"/>
</dbReference>
<accession>A0A9K3D631</accession>
<comment type="caution">
    <text evidence="3">The sequence shown here is derived from an EMBL/GenBank/DDBJ whole genome shotgun (WGS) entry which is preliminary data.</text>
</comment>
<dbReference type="InterPro" id="IPR043129">
    <property type="entry name" value="ATPase_NBD"/>
</dbReference>
<dbReference type="SUPFAM" id="SSF53067">
    <property type="entry name" value="Actin-like ATPase domain"/>
    <property type="match status" value="2"/>
</dbReference>
<keyword evidence="2" id="KW-0067">ATP-binding</keyword>
<dbReference type="PANTHER" id="PTHR14187:SF5">
    <property type="entry name" value="HEAT SHOCK 70 KDA PROTEIN 12A"/>
    <property type="match status" value="1"/>
</dbReference>
<keyword evidence="3" id="KW-0346">Stress response</keyword>
<evidence type="ECO:0000313" key="4">
    <source>
        <dbReference type="Proteomes" id="UP000265618"/>
    </source>
</evidence>
<evidence type="ECO:0000256" key="2">
    <source>
        <dbReference type="ARBA" id="ARBA00022840"/>
    </source>
</evidence>
<dbReference type="Gene3D" id="3.90.640.10">
    <property type="entry name" value="Actin, Chain A, domain 4"/>
    <property type="match status" value="1"/>
</dbReference>
<dbReference type="EMBL" id="BDIP01004412">
    <property type="protein sequence ID" value="GIQ88807.1"/>
    <property type="molecule type" value="Genomic_DNA"/>
</dbReference>
<feature type="non-terminal residue" evidence="3">
    <location>
        <position position="427"/>
    </location>
</feature>